<organism evidence="1 2">
    <name type="scientific">Acidihalobacter yilgarnensis</name>
    <dbReference type="NCBI Taxonomy" id="2819280"/>
    <lineage>
        <taxon>Bacteria</taxon>
        <taxon>Pseudomonadati</taxon>
        <taxon>Pseudomonadota</taxon>
        <taxon>Gammaproteobacteria</taxon>
        <taxon>Chromatiales</taxon>
        <taxon>Ectothiorhodospiraceae</taxon>
        <taxon>Acidihalobacter</taxon>
    </lineage>
</organism>
<sequence length="90" mass="10175">MLSRKCIRLRSARSVNRFLVFAMIRSLHHVGRFLSPEDFAAPDRQGIHGNDGLVTVADLISEHTKNIDLKKQNALWNTRPWILGLDNPGA</sequence>
<dbReference type="AlphaFoldDB" id="A0A1D8IR97"/>
<name>A0A1D8IR97_9GAMM</name>
<reference evidence="2" key="1">
    <citation type="submission" date="2016-09" db="EMBL/GenBank/DDBJ databases">
        <title>Acidihalobacter prosperus F5.</title>
        <authorList>
            <person name="Khaleque H.N."/>
            <person name="Ramsay J.P."/>
            <person name="Kaksonen A.H."/>
            <person name="Boxall N.J."/>
            <person name="Watkin E.L.J."/>
        </authorList>
    </citation>
    <scope>NUCLEOTIDE SEQUENCE [LARGE SCALE GENOMIC DNA]</scope>
    <source>
        <strain evidence="2">F5</strain>
    </source>
</reference>
<keyword evidence="2" id="KW-1185">Reference proteome</keyword>
<protein>
    <submittedName>
        <fullName evidence="1">Uncharacterized protein</fullName>
    </submittedName>
</protein>
<evidence type="ECO:0000313" key="1">
    <source>
        <dbReference type="EMBL" id="AOU98996.1"/>
    </source>
</evidence>
<accession>A0A1D8IR97</accession>
<dbReference type="KEGG" id="aprs:BI364_14460"/>
<proteinExistence type="predicted"/>
<dbReference type="Proteomes" id="UP000095401">
    <property type="component" value="Chromosome"/>
</dbReference>
<gene>
    <name evidence="1" type="ORF">BI364_14460</name>
</gene>
<evidence type="ECO:0000313" key="2">
    <source>
        <dbReference type="Proteomes" id="UP000095401"/>
    </source>
</evidence>
<dbReference type="EMBL" id="CP017415">
    <property type="protein sequence ID" value="AOU98996.1"/>
    <property type="molecule type" value="Genomic_DNA"/>
</dbReference>